<feature type="compositionally biased region" description="Pro residues" evidence="1">
    <location>
        <begin position="1"/>
        <end position="35"/>
    </location>
</feature>
<dbReference type="AlphaFoldDB" id="A0A0A0B451"/>
<accession>A0A0A0B451</accession>
<proteinExistence type="predicted"/>
<sequence>MTARFTPPPSWPPVPDGWTPPPGWQPDPSWPPAPPGWNFWSDAAPGAPAPAASVGGSWITLGHPSQAFIYEACTPQVSLDGSLVARGWGTHPLPVTPVDATLQVHVPYLGAKAGRASVVLPAGQGVELRYEAPSVVFLRGAIAGGGEKPRSPGYRGVMTLNWIAIGVAAIAVAVVVTMLLTG</sequence>
<dbReference type="RefSeq" id="WP_034635128.1">
    <property type="nucleotide sequence ID" value="NZ_AXNT01000192.1"/>
</dbReference>
<name>A0A0A0B451_9CELL</name>
<gene>
    <name evidence="3" type="ORF">Q760_07665</name>
</gene>
<evidence type="ECO:0000313" key="4">
    <source>
        <dbReference type="Proteomes" id="UP000029833"/>
    </source>
</evidence>
<organism evidence="3 4">
    <name type="scientific">Cellulomonas cellasea DSM 20118</name>
    <dbReference type="NCBI Taxonomy" id="1408250"/>
    <lineage>
        <taxon>Bacteria</taxon>
        <taxon>Bacillati</taxon>
        <taxon>Actinomycetota</taxon>
        <taxon>Actinomycetes</taxon>
        <taxon>Micrococcales</taxon>
        <taxon>Cellulomonadaceae</taxon>
        <taxon>Cellulomonas</taxon>
    </lineage>
</organism>
<dbReference type="EMBL" id="AXNT01000192">
    <property type="protein sequence ID" value="KGM00564.1"/>
    <property type="molecule type" value="Genomic_DNA"/>
</dbReference>
<evidence type="ECO:0000256" key="1">
    <source>
        <dbReference type="SAM" id="MobiDB-lite"/>
    </source>
</evidence>
<keyword evidence="4" id="KW-1185">Reference proteome</keyword>
<dbReference type="STRING" id="1408250.Q760_07665"/>
<feature type="region of interest" description="Disordered" evidence="1">
    <location>
        <begin position="1"/>
        <end position="44"/>
    </location>
</feature>
<comment type="caution">
    <text evidence="3">The sequence shown here is derived from an EMBL/GenBank/DDBJ whole genome shotgun (WGS) entry which is preliminary data.</text>
</comment>
<evidence type="ECO:0000313" key="3">
    <source>
        <dbReference type="EMBL" id="KGM00564.1"/>
    </source>
</evidence>
<dbReference type="Proteomes" id="UP000029833">
    <property type="component" value="Unassembled WGS sequence"/>
</dbReference>
<feature type="transmembrane region" description="Helical" evidence="2">
    <location>
        <begin position="160"/>
        <end position="180"/>
    </location>
</feature>
<keyword evidence="2" id="KW-0812">Transmembrane</keyword>
<protein>
    <submittedName>
        <fullName evidence="3">Uncharacterized protein</fullName>
    </submittedName>
</protein>
<keyword evidence="2" id="KW-0472">Membrane</keyword>
<evidence type="ECO:0000256" key="2">
    <source>
        <dbReference type="SAM" id="Phobius"/>
    </source>
</evidence>
<reference evidence="3 4" key="1">
    <citation type="submission" date="2013-10" db="EMBL/GenBank/DDBJ databases">
        <authorList>
            <person name="Wang G."/>
            <person name="Zhuang W."/>
        </authorList>
    </citation>
    <scope>NUCLEOTIDE SEQUENCE [LARGE SCALE GENOMIC DNA]</scope>
    <source>
        <strain evidence="3 4">DSM 20118</strain>
    </source>
</reference>
<keyword evidence="2" id="KW-1133">Transmembrane helix</keyword>